<reference evidence="2" key="1">
    <citation type="submission" date="2023-07" db="EMBL/GenBank/DDBJ databases">
        <title>Bifidobacterium aquikefiriaerophilum sp. nov. and Bifidobacterium eccum sp. nov., isolated from water kefir.</title>
        <authorList>
            <person name="Breselge S."/>
            <person name="Bellassi P."/>
            <person name="Barcenilla C."/>
            <person name="Alvarez-Ordonez A."/>
            <person name="Morelli L."/>
            <person name="Cotter P.D."/>
        </authorList>
    </citation>
    <scope>NUCLEOTIDE SEQUENCE</scope>
    <source>
        <strain evidence="2">WK041_4_12</strain>
    </source>
</reference>
<feature type="transmembrane region" description="Helical" evidence="1">
    <location>
        <begin position="111"/>
        <end position="130"/>
    </location>
</feature>
<gene>
    <name evidence="2" type="ORF">QN215_09010</name>
</gene>
<dbReference type="EMBL" id="CP129674">
    <property type="protein sequence ID" value="XDS44385.1"/>
    <property type="molecule type" value="Genomic_DNA"/>
</dbReference>
<protein>
    <submittedName>
        <fullName evidence="2">HXXEE domain-containing protein</fullName>
    </submittedName>
</protein>
<feature type="transmembrane region" description="Helical" evidence="1">
    <location>
        <begin position="142"/>
        <end position="162"/>
    </location>
</feature>
<dbReference type="InterPro" id="IPR025671">
    <property type="entry name" value="HXXEE"/>
</dbReference>
<sequence>MMDLSFLAFSAFTLFVIHEFEEIIRCRPWIHKHKPESRYANDMWIRNQRAYPSTETIAVMILEEIVLAASILLISASLNCPAPVFAVTLGNSIHLAGHIVSAIISRAWNPGSVTAAVTLPLNVVILMLLITGTTSKGTNTAISFTITSLVVFVALAANLALLHRIAPRIHAHIHGRA</sequence>
<feature type="transmembrane region" description="Helical" evidence="1">
    <location>
        <begin position="56"/>
        <end position="78"/>
    </location>
</feature>
<proteinExistence type="predicted"/>
<accession>A0AB39U6K6</accession>
<keyword evidence="1" id="KW-0472">Membrane</keyword>
<dbReference type="AlphaFoldDB" id="A0AB39U6K6"/>
<keyword evidence="1" id="KW-0812">Transmembrane</keyword>
<dbReference type="Pfam" id="PF13787">
    <property type="entry name" value="HXXEE"/>
    <property type="match status" value="1"/>
</dbReference>
<organism evidence="2">
    <name type="scientific">Bifidobacterium aquikefiricola</name>
    <dbReference type="NCBI Taxonomy" id="3059038"/>
    <lineage>
        <taxon>Bacteria</taxon>
        <taxon>Bacillati</taxon>
        <taxon>Actinomycetota</taxon>
        <taxon>Actinomycetes</taxon>
        <taxon>Bifidobacteriales</taxon>
        <taxon>Bifidobacteriaceae</taxon>
        <taxon>Bifidobacterium</taxon>
    </lineage>
</organism>
<keyword evidence="1" id="KW-1133">Transmembrane helix</keyword>
<dbReference type="KEGG" id="baqk:QN215_09010"/>
<evidence type="ECO:0000313" key="2">
    <source>
        <dbReference type="EMBL" id="XDS44385.1"/>
    </source>
</evidence>
<evidence type="ECO:0000256" key="1">
    <source>
        <dbReference type="SAM" id="Phobius"/>
    </source>
</evidence>
<name>A0AB39U6K6_9BIFI</name>
<dbReference type="RefSeq" id="WP_369343973.1">
    <property type="nucleotide sequence ID" value="NZ_CP129674.1"/>
</dbReference>